<feature type="chain" id="PRO_5038895181" evidence="1">
    <location>
        <begin position="20"/>
        <end position="87"/>
    </location>
</feature>
<accession>A0A1I1KVW4</accession>
<evidence type="ECO:0000256" key="1">
    <source>
        <dbReference type="SAM" id="SignalP"/>
    </source>
</evidence>
<organism evidence="2 3">
    <name type="scientific">Ruminococcus albus</name>
    <dbReference type="NCBI Taxonomy" id="1264"/>
    <lineage>
        <taxon>Bacteria</taxon>
        <taxon>Bacillati</taxon>
        <taxon>Bacillota</taxon>
        <taxon>Clostridia</taxon>
        <taxon>Eubacteriales</taxon>
        <taxon>Oscillospiraceae</taxon>
        <taxon>Ruminococcus</taxon>
    </lineage>
</organism>
<evidence type="ECO:0000313" key="2">
    <source>
        <dbReference type="EMBL" id="SFC64944.1"/>
    </source>
</evidence>
<dbReference type="OrthoDB" id="1827311at2"/>
<dbReference type="Proteomes" id="UP000182192">
    <property type="component" value="Unassembled WGS sequence"/>
</dbReference>
<evidence type="ECO:0000313" key="3">
    <source>
        <dbReference type="Proteomes" id="UP000182192"/>
    </source>
</evidence>
<gene>
    <name evidence="2" type="ORF">SAMN02910406_02100</name>
</gene>
<dbReference type="AlphaFoldDB" id="A0A1I1KVW4"/>
<keyword evidence="1" id="KW-0732">Signal</keyword>
<dbReference type="EMBL" id="FOKQ01000017">
    <property type="protein sequence ID" value="SFC64944.1"/>
    <property type="molecule type" value="Genomic_DNA"/>
</dbReference>
<dbReference type="RefSeq" id="WP_074961622.1">
    <property type="nucleotide sequence ID" value="NZ_FOKQ01000017.1"/>
</dbReference>
<sequence>MKKAPFLAVLVLLLGGCTAGGDVNDNREENNSAAVEEQIGNRENDRLYVNGDGDGYVIYASWDSGLKERLCDEHCVLSISVNNRIFF</sequence>
<protein>
    <submittedName>
        <fullName evidence="2">Uncharacterized protein</fullName>
    </submittedName>
</protein>
<proteinExistence type="predicted"/>
<reference evidence="2 3" key="1">
    <citation type="submission" date="2016-10" db="EMBL/GenBank/DDBJ databases">
        <authorList>
            <person name="de Groot N.N."/>
        </authorList>
    </citation>
    <scope>NUCLEOTIDE SEQUENCE [LARGE SCALE GENOMIC DNA]</scope>
    <source>
        <strain evidence="2 3">AR67</strain>
    </source>
</reference>
<name>A0A1I1KVW4_RUMAL</name>
<feature type="signal peptide" evidence="1">
    <location>
        <begin position="1"/>
        <end position="19"/>
    </location>
</feature>
<dbReference type="PROSITE" id="PS51257">
    <property type="entry name" value="PROKAR_LIPOPROTEIN"/>
    <property type="match status" value="1"/>
</dbReference>